<reference evidence="2" key="1">
    <citation type="submission" date="2023-07" db="EMBL/GenBank/DDBJ databases">
        <authorList>
            <consortium name="CYATHOMIX"/>
        </authorList>
    </citation>
    <scope>NUCLEOTIDE SEQUENCE</scope>
    <source>
        <strain evidence="2">N/A</strain>
    </source>
</reference>
<protein>
    <recommendedName>
        <fullName evidence="4">Translation initiation factor 2</fullName>
    </recommendedName>
</protein>
<accession>A0AA36DT76</accession>
<comment type="caution">
    <text evidence="2">The sequence shown here is derived from an EMBL/GenBank/DDBJ whole genome shotgun (WGS) entry which is preliminary data.</text>
</comment>
<keyword evidence="3" id="KW-1185">Reference proteome</keyword>
<organism evidence="2 3">
    <name type="scientific">Cylicocyclus nassatus</name>
    <name type="common">Nematode worm</name>
    <dbReference type="NCBI Taxonomy" id="53992"/>
    <lineage>
        <taxon>Eukaryota</taxon>
        <taxon>Metazoa</taxon>
        <taxon>Ecdysozoa</taxon>
        <taxon>Nematoda</taxon>
        <taxon>Chromadorea</taxon>
        <taxon>Rhabditida</taxon>
        <taxon>Rhabditina</taxon>
        <taxon>Rhabditomorpha</taxon>
        <taxon>Strongyloidea</taxon>
        <taxon>Strongylidae</taxon>
        <taxon>Cylicocyclus</taxon>
    </lineage>
</organism>
<feature type="compositionally biased region" description="Pro residues" evidence="1">
    <location>
        <begin position="211"/>
        <end position="225"/>
    </location>
</feature>
<evidence type="ECO:0008006" key="4">
    <source>
        <dbReference type="Google" id="ProtNLM"/>
    </source>
</evidence>
<dbReference type="Pfam" id="PF11747">
    <property type="entry name" value="RebB"/>
    <property type="match status" value="1"/>
</dbReference>
<feature type="region of interest" description="Disordered" evidence="1">
    <location>
        <begin position="199"/>
        <end position="249"/>
    </location>
</feature>
<dbReference type="EMBL" id="CATQJL010000036">
    <property type="protein sequence ID" value="CAJ0592243.1"/>
    <property type="molecule type" value="Genomic_DNA"/>
</dbReference>
<evidence type="ECO:0000313" key="3">
    <source>
        <dbReference type="Proteomes" id="UP001176961"/>
    </source>
</evidence>
<feature type="compositionally biased region" description="Low complexity" evidence="1">
    <location>
        <begin position="226"/>
        <end position="249"/>
    </location>
</feature>
<dbReference type="AlphaFoldDB" id="A0AA36DT76"/>
<evidence type="ECO:0000313" key="2">
    <source>
        <dbReference type="EMBL" id="CAJ0592243.1"/>
    </source>
</evidence>
<proteinExistence type="predicted"/>
<sequence length="249" mass="23895">MAASPATGYLLDAASAGSGLAIALAPSFAMSATYLAMADSLGLAMQNAVANQQRGQVTAGASLAQIVDSVSAASTLLVAQGPAQSFSMLDMVMLETLGTAMHNAVARQQGAGMVSNAAVTAACAKMINAPWPVPPPPPLPPPPPPPQVIPLPGPVPAPPSPAAVIAAATAEGKTAISVLQAQTHGATADAAAATASLHTLEQLAGDGAAPAPGPAPDSTPGPEPAAGPAHDPAPDSPSTAAAGGTDATP</sequence>
<gene>
    <name evidence="2" type="ORF">CYNAS_LOCUS4226</name>
</gene>
<dbReference type="Proteomes" id="UP001176961">
    <property type="component" value="Unassembled WGS sequence"/>
</dbReference>
<evidence type="ECO:0000256" key="1">
    <source>
        <dbReference type="SAM" id="MobiDB-lite"/>
    </source>
</evidence>
<name>A0AA36DT76_CYLNA</name>
<dbReference type="InterPro" id="IPR021070">
    <property type="entry name" value="Killing_trait_RebB"/>
</dbReference>